<feature type="region of interest" description="Disordered" evidence="1">
    <location>
        <begin position="53"/>
        <end position="109"/>
    </location>
</feature>
<dbReference type="Proteomes" id="UP001469553">
    <property type="component" value="Unassembled WGS sequence"/>
</dbReference>
<gene>
    <name evidence="2" type="ORF">AMECASPLE_010746</name>
</gene>
<proteinExistence type="predicted"/>
<comment type="caution">
    <text evidence="2">The sequence shown here is derived from an EMBL/GenBank/DDBJ whole genome shotgun (WGS) entry which is preliminary data.</text>
</comment>
<protein>
    <submittedName>
        <fullName evidence="2">Uncharacterized protein</fullName>
    </submittedName>
</protein>
<keyword evidence="3" id="KW-1185">Reference proteome</keyword>
<organism evidence="2 3">
    <name type="scientific">Ameca splendens</name>
    <dbReference type="NCBI Taxonomy" id="208324"/>
    <lineage>
        <taxon>Eukaryota</taxon>
        <taxon>Metazoa</taxon>
        <taxon>Chordata</taxon>
        <taxon>Craniata</taxon>
        <taxon>Vertebrata</taxon>
        <taxon>Euteleostomi</taxon>
        <taxon>Actinopterygii</taxon>
        <taxon>Neopterygii</taxon>
        <taxon>Teleostei</taxon>
        <taxon>Neoteleostei</taxon>
        <taxon>Acanthomorphata</taxon>
        <taxon>Ovalentaria</taxon>
        <taxon>Atherinomorphae</taxon>
        <taxon>Cyprinodontiformes</taxon>
        <taxon>Goodeidae</taxon>
        <taxon>Ameca</taxon>
    </lineage>
</organism>
<sequence length="109" mass="11764">MSWCRDICYGQSMTGTKSNNKTPLGVRVEEAIPPNHFLPAFAVISHVGIEVPLQNESPKGVPSSSPTRVPRKQGTARDSGHTRVEEGPMSLKELGSRKHAAHGGETNSF</sequence>
<dbReference type="EMBL" id="JAHRIP010047654">
    <property type="protein sequence ID" value="MEQ2298979.1"/>
    <property type="molecule type" value="Genomic_DNA"/>
</dbReference>
<evidence type="ECO:0000313" key="2">
    <source>
        <dbReference type="EMBL" id="MEQ2298979.1"/>
    </source>
</evidence>
<evidence type="ECO:0000256" key="1">
    <source>
        <dbReference type="SAM" id="MobiDB-lite"/>
    </source>
</evidence>
<evidence type="ECO:0000313" key="3">
    <source>
        <dbReference type="Proteomes" id="UP001469553"/>
    </source>
</evidence>
<name>A0ABV0YYH8_9TELE</name>
<accession>A0ABV0YYH8</accession>
<feature type="compositionally biased region" description="Polar residues" evidence="1">
    <location>
        <begin position="54"/>
        <end position="67"/>
    </location>
</feature>
<reference evidence="2 3" key="1">
    <citation type="submission" date="2021-06" db="EMBL/GenBank/DDBJ databases">
        <authorList>
            <person name="Palmer J.M."/>
        </authorList>
    </citation>
    <scope>NUCLEOTIDE SEQUENCE [LARGE SCALE GENOMIC DNA]</scope>
    <source>
        <strain evidence="2 3">AS_MEX2019</strain>
        <tissue evidence="2">Muscle</tissue>
    </source>
</reference>